<comment type="caution">
    <text evidence="1">The sequence shown here is derived from an EMBL/GenBank/DDBJ whole genome shotgun (WGS) entry which is preliminary data.</text>
</comment>
<sequence>MRTKFVQLVGRSLFSASFRSCGVCGLGTDDMSFDSFMDSQPLQPDYADEMAAGSVRALPAALDVRALSAARDAANYGTPLVRFTHASSGSDVCVFPDSRMRLSSRTHAEKRPKTQVACVSNDITMSLIGKGRRTVALQLSDDLQRFATAAAQGNRCGSPTAFEMLHFP</sequence>
<reference evidence="1 2" key="1">
    <citation type="journal article" date="2015" name="Genome Biol.">
        <title>Comparative genomics of Steinernema reveals deeply conserved gene regulatory networks.</title>
        <authorList>
            <person name="Dillman A.R."/>
            <person name="Macchietto M."/>
            <person name="Porter C.F."/>
            <person name="Rogers A."/>
            <person name="Williams B."/>
            <person name="Antoshechkin I."/>
            <person name="Lee M.M."/>
            <person name="Goodwin Z."/>
            <person name="Lu X."/>
            <person name="Lewis E.E."/>
            <person name="Goodrich-Blair H."/>
            <person name="Stock S.P."/>
            <person name="Adams B.J."/>
            <person name="Sternberg P.W."/>
            <person name="Mortazavi A."/>
        </authorList>
    </citation>
    <scope>NUCLEOTIDE SEQUENCE [LARGE SCALE GENOMIC DNA]</scope>
    <source>
        <strain evidence="1 2">ALL</strain>
    </source>
</reference>
<organism evidence="1 2">
    <name type="scientific">Steinernema carpocapsae</name>
    <name type="common">Entomopathogenic nematode</name>
    <dbReference type="NCBI Taxonomy" id="34508"/>
    <lineage>
        <taxon>Eukaryota</taxon>
        <taxon>Metazoa</taxon>
        <taxon>Ecdysozoa</taxon>
        <taxon>Nematoda</taxon>
        <taxon>Chromadorea</taxon>
        <taxon>Rhabditida</taxon>
        <taxon>Tylenchina</taxon>
        <taxon>Panagrolaimomorpha</taxon>
        <taxon>Strongyloidoidea</taxon>
        <taxon>Steinernematidae</taxon>
        <taxon>Steinernema</taxon>
    </lineage>
</organism>
<gene>
    <name evidence="1" type="ORF">L596_027865</name>
</gene>
<evidence type="ECO:0000313" key="2">
    <source>
        <dbReference type="Proteomes" id="UP000298663"/>
    </source>
</evidence>
<name>A0A4U5LWT1_STECR</name>
<dbReference type="Proteomes" id="UP000298663">
    <property type="component" value="Unassembled WGS sequence"/>
</dbReference>
<accession>A0A4U5LWT1</accession>
<keyword evidence="2" id="KW-1185">Reference proteome</keyword>
<protein>
    <submittedName>
        <fullName evidence="1">Uncharacterized protein</fullName>
    </submittedName>
</protein>
<dbReference type="EMBL" id="AZBU02000011">
    <property type="protein sequence ID" value="TKR60647.1"/>
    <property type="molecule type" value="Genomic_DNA"/>
</dbReference>
<proteinExistence type="predicted"/>
<reference evidence="1 2" key="2">
    <citation type="journal article" date="2019" name="G3 (Bethesda)">
        <title>Hybrid Assembly of the Genome of the Entomopathogenic Nematode Steinernema carpocapsae Identifies the X-Chromosome.</title>
        <authorList>
            <person name="Serra L."/>
            <person name="Macchietto M."/>
            <person name="Macias-Munoz A."/>
            <person name="McGill C.J."/>
            <person name="Rodriguez I.M."/>
            <person name="Rodriguez B."/>
            <person name="Murad R."/>
            <person name="Mortazavi A."/>
        </authorList>
    </citation>
    <scope>NUCLEOTIDE SEQUENCE [LARGE SCALE GENOMIC DNA]</scope>
    <source>
        <strain evidence="1 2">ALL</strain>
    </source>
</reference>
<evidence type="ECO:0000313" key="1">
    <source>
        <dbReference type="EMBL" id="TKR60647.1"/>
    </source>
</evidence>
<dbReference type="AlphaFoldDB" id="A0A4U5LWT1"/>